<evidence type="ECO:0000313" key="2">
    <source>
        <dbReference type="Proteomes" id="UP000499080"/>
    </source>
</evidence>
<proteinExistence type="predicted"/>
<protein>
    <submittedName>
        <fullName evidence="1">Uncharacterized protein</fullName>
    </submittedName>
</protein>
<sequence>MTRTAPELSRLLPLHTSAGGRLAFDGCNAHQARIHGGFSVESSVEQRPSAPEVEILPRGHRARSHCKKNVNNAILYSSSFVVGKSCFK</sequence>
<evidence type="ECO:0000313" key="1">
    <source>
        <dbReference type="EMBL" id="GBO18942.1"/>
    </source>
</evidence>
<gene>
    <name evidence="1" type="ORF">AVEN_18063_1</name>
</gene>
<keyword evidence="2" id="KW-1185">Reference proteome</keyword>
<dbReference type="AlphaFoldDB" id="A0A4Y2V359"/>
<accession>A0A4Y2V359</accession>
<comment type="caution">
    <text evidence="1">The sequence shown here is derived from an EMBL/GenBank/DDBJ whole genome shotgun (WGS) entry which is preliminary data.</text>
</comment>
<reference evidence="1 2" key="1">
    <citation type="journal article" date="2019" name="Sci. Rep.">
        <title>Orb-weaving spider Araneus ventricosus genome elucidates the spidroin gene catalogue.</title>
        <authorList>
            <person name="Kono N."/>
            <person name="Nakamura H."/>
            <person name="Ohtoshi R."/>
            <person name="Moran D.A.P."/>
            <person name="Shinohara A."/>
            <person name="Yoshida Y."/>
            <person name="Fujiwara M."/>
            <person name="Mori M."/>
            <person name="Tomita M."/>
            <person name="Arakawa K."/>
        </authorList>
    </citation>
    <scope>NUCLEOTIDE SEQUENCE [LARGE SCALE GENOMIC DNA]</scope>
</reference>
<name>A0A4Y2V359_ARAVE</name>
<organism evidence="1 2">
    <name type="scientific">Araneus ventricosus</name>
    <name type="common">Orbweaver spider</name>
    <name type="synonym">Epeira ventricosa</name>
    <dbReference type="NCBI Taxonomy" id="182803"/>
    <lineage>
        <taxon>Eukaryota</taxon>
        <taxon>Metazoa</taxon>
        <taxon>Ecdysozoa</taxon>
        <taxon>Arthropoda</taxon>
        <taxon>Chelicerata</taxon>
        <taxon>Arachnida</taxon>
        <taxon>Araneae</taxon>
        <taxon>Araneomorphae</taxon>
        <taxon>Entelegynae</taxon>
        <taxon>Araneoidea</taxon>
        <taxon>Araneidae</taxon>
        <taxon>Araneus</taxon>
    </lineage>
</organism>
<dbReference type="EMBL" id="BGPR01042521">
    <property type="protein sequence ID" value="GBO18942.1"/>
    <property type="molecule type" value="Genomic_DNA"/>
</dbReference>
<dbReference type="Proteomes" id="UP000499080">
    <property type="component" value="Unassembled WGS sequence"/>
</dbReference>